<name>A0A7X0VA93_9ACTN</name>
<feature type="transmembrane region" description="Helical" evidence="1">
    <location>
        <begin position="12"/>
        <end position="31"/>
    </location>
</feature>
<evidence type="ECO:0000313" key="3">
    <source>
        <dbReference type="Proteomes" id="UP000523955"/>
    </source>
</evidence>
<evidence type="ECO:0000313" key="2">
    <source>
        <dbReference type="EMBL" id="MBB6625873.1"/>
    </source>
</evidence>
<gene>
    <name evidence="2" type="ORF">H5V45_00940</name>
</gene>
<organism evidence="2 3">
    <name type="scientific">Nocardioides luti</name>
    <dbReference type="NCBI Taxonomy" id="2761101"/>
    <lineage>
        <taxon>Bacteria</taxon>
        <taxon>Bacillati</taxon>
        <taxon>Actinomycetota</taxon>
        <taxon>Actinomycetes</taxon>
        <taxon>Propionibacteriales</taxon>
        <taxon>Nocardioidaceae</taxon>
        <taxon>Nocardioides</taxon>
    </lineage>
</organism>
<keyword evidence="1" id="KW-0472">Membrane</keyword>
<reference evidence="2 3" key="1">
    <citation type="submission" date="2020-08" db="EMBL/GenBank/DDBJ databases">
        <authorList>
            <person name="Seo M.-J."/>
        </authorList>
    </citation>
    <scope>NUCLEOTIDE SEQUENCE [LARGE SCALE GENOMIC DNA]</scope>
    <source>
        <strain evidence="2 3">KIGAM211</strain>
    </source>
</reference>
<keyword evidence="1" id="KW-0812">Transmembrane</keyword>
<comment type="caution">
    <text evidence="2">The sequence shown here is derived from an EMBL/GenBank/DDBJ whole genome shotgun (WGS) entry which is preliminary data.</text>
</comment>
<feature type="transmembrane region" description="Helical" evidence="1">
    <location>
        <begin position="105"/>
        <end position="126"/>
    </location>
</feature>
<keyword evidence="1" id="KW-1133">Transmembrane helix</keyword>
<dbReference type="Proteomes" id="UP000523955">
    <property type="component" value="Unassembled WGS sequence"/>
</dbReference>
<dbReference type="RefSeq" id="WP_185251201.1">
    <property type="nucleotide sequence ID" value="NZ_JACKXE010000001.1"/>
</dbReference>
<proteinExistence type="predicted"/>
<accession>A0A7X0VA93</accession>
<dbReference type="AlphaFoldDB" id="A0A7X0VA93"/>
<protein>
    <submittedName>
        <fullName evidence="2">Uncharacterized protein</fullName>
    </submittedName>
</protein>
<dbReference type="EMBL" id="JACKXE010000001">
    <property type="protein sequence ID" value="MBB6625873.1"/>
    <property type="molecule type" value="Genomic_DNA"/>
</dbReference>
<keyword evidence="3" id="KW-1185">Reference proteome</keyword>
<sequence length="209" mass="22138">MKLYADSSSRFARQLVADVLFLCWVIAWVWIGNVVHDGTMQLAGPGDQTTQSATGLAESMTEAGDFLSGLPVVGDGAATPFDKAAGASRALADAGQAEVRAVEKLAFWLGLSIAVIPILVVAGRYLPGRVRFVRDATAAQRFVDGPADLELFALRAMTHQPLHVIARVTDDPVAALRRGDTDVIARLAGIEMADSGLRPPTVGMRTARA</sequence>
<evidence type="ECO:0000256" key="1">
    <source>
        <dbReference type="SAM" id="Phobius"/>
    </source>
</evidence>